<reference evidence="7 8" key="1">
    <citation type="submission" date="2017-05" db="EMBL/GenBank/DDBJ databases">
        <authorList>
            <person name="Varghese N."/>
            <person name="Submissions S."/>
        </authorList>
    </citation>
    <scope>NUCLEOTIDE SEQUENCE [LARGE SCALE GENOMIC DNA]</scope>
    <source>
        <strain evidence="7 8">DSM 25457</strain>
    </source>
</reference>
<proteinExistence type="predicted"/>
<evidence type="ECO:0000313" key="7">
    <source>
        <dbReference type="EMBL" id="SMP53135.1"/>
    </source>
</evidence>
<name>A0ABY1Q025_9BACT</name>
<evidence type="ECO:0000256" key="4">
    <source>
        <dbReference type="ARBA" id="ARBA00022840"/>
    </source>
</evidence>
<dbReference type="Gene3D" id="1.10.510.10">
    <property type="entry name" value="Transferase(Phosphotransferase) domain 1"/>
    <property type="match status" value="1"/>
</dbReference>
<keyword evidence="3" id="KW-0418">Kinase</keyword>
<keyword evidence="2" id="KW-0547">Nucleotide-binding</keyword>
<keyword evidence="4" id="KW-0067">ATP-binding</keyword>
<protein>
    <recommendedName>
        <fullName evidence="6">Protein kinase domain-containing protein</fullName>
    </recommendedName>
</protein>
<dbReference type="Pfam" id="PF00069">
    <property type="entry name" value="Pkinase"/>
    <property type="match status" value="1"/>
</dbReference>
<feature type="transmembrane region" description="Helical" evidence="5">
    <location>
        <begin position="463"/>
        <end position="481"/>
    </location>
</feature>
<evidence type="ECO:0000256" key="1">
    <source>
        <dbReference type="ARBA" id="ARBA00022679"/>
    </source>
</evidence>
<evidence type="ECO:0000313" key="8">
    <source>
        <dbReference type="Proteomes" id="UP001158067"/>
    </source>
</evidence>
<evidence type="ECO:0000256" key="5">
    <source>
        <dbReference type="SAM" id="Phobius"/>
    </source>
</evidence>
<dbReference type="PROSITE" id="PS50011">
    <property type="entry name" value="PROTEIN_KINASE_DOM"/>
    <property type="match status" value="1"/>
</dbReference>
<keyword evidence="5" id="KW-1133">Transmembrane helix</keyword>
<feature type="transmembrane region" description="Helical" evidence="5">
    <location>
        <begin position="493"/>
        <end position="522"/>
    </location>
</feature>
<evidence type="ECO:0000259" key="6">
    <source>
        <dbReference type="PROSITE" id="PS50011"/>
    </source>
</evidence>
<keyword evidence="5" id="KW-0472">Membrane</keyword>
<dbReference type="PANTHER" id="PTHR43289:SF6">
    <property type="entry name" value="SERINE_THREONINE-PROTEIN KINASE NEKL-3"/>
    <property type="match status" value="1"/>
</dbReference>
<dbReference type="InterPro" id="IPR000719">
    <property type="entry name" value="Prot_kinase_dom"/>
</dbReference>
<dbReference type="SUPFAM" id="SSF56112">
    <property type="entry name" value="Protein kinase-like (PK-like)"/>
    <property type="match status" value="1"/>
</dbReference>
<evidence type="ECO:0000256" key="3">
    <source>
        <dbReference type="ARBA" id="ARBA00022777"/>
    </source>
</evidence>
<keyword evidence="5" id="KW-0812">Transmembrane</keyword>
<feature type="transmembrane region" description="Helical" evidence="5">
    <location>
        <begin position="384"/>
        <end position="405"/>
    </location>
</feature>
<dbReference type="PROSITE" id="PS00108">
    <property type="entry name" value="PROTEIN_KINASE_ST"/>
    <property type="match status" value="1"/>
</dbReference>
<dbReference type="InterPro" id="IPR011009">
    <property type="entry name" value="Kinase-like_dom_sf"/>
</dbReference>
<gene>
    <name evidence="7" type="ORF">SAMN06265222_10461</name>
</gene>
<feature type="transmembrane region" description="Helical" evidence="5">
    <location>
        <begin position="534"/>
        <end position="551"/>
    </location>
</feature>
<dbReference type="CDD" id="cd14014">
    <property type="entry name" value="STKc_PknB_like"/>
    <property type="match status" value="1"/>
</dbReference>
<dbReference type="SMART" id="SM00220">
    <property type="entry name" value="S_TKc"/>
    <property type="match status" value="1"/>
</dbReference>
<organism evidence="7 8">
    <name type="scientific">Neorhodopirellula lusitana</name>
    <dbReference type="NCBI Taxonomy" id="445327"/>
    <lineage>
        <taxon>Bacteria</taxon>
        <taxon>Pseudomonadati</taxon>
        <taxon>Planctomycetota</taxon>
        <taxon>Planctomycetia</taxon>
        <taxon>Pirellulales</taxon>
        <taxon>Pirellulaceae</taxon>
        <taxon>Neorhodopirellula</taxon>
    </lineage>
</organism>
<dbReference type="Proteomes" id="UP001158067">
    <property type="component" value="Unassembled WGS sequence"/>
</dbReference>
<sequence>MTPESIMADYIECRERGQPVTPHDVIARHPEHAETLRSFFANDQWMQPDEEPSRRVLVGEHLGDFELVREIAQGGMGVVYEAIQTSLRRSVAVKLIGNGVLADDELRLRFRIEAEAAASLSHPHILPIHAIGCWQGMDYFVMPLVSGRSLQHDVDARRVCLEQEPSGATHLADGNDSRREIRQAVTTVRDIARAVAYAHRRGIIHRDLKPDNVLIDGDGQPKIVDFGLAKWHRDEPQVTHDGQVLGTPHYMSPEQARGESNVTAATDVYSIGGLLFALLTGRPPHSGDSVAAVLASVLSDDAPSLRLIWPGGMPKVAELADLDNVIMRAMANDRADRYRSADELADDLDRVLSGDPTQAGPDGLVRLMTRELYRDQHQATFANWGRALTHIGIVVWLTHVLMFVIQETMPEATRSLMSLSAWSVPAFLGYFVPRFMMLLGIGGIIHFARDGLWMPRGIAERPVWSIWLGYLATLTVINVFWAQGYFDHNDVMVLAGVMSGFAFLAMAGHLWGGSAILGLLFFVVSALCVRWPSAAPLLLGTAWLVSMWVLGRRYGKSIDQ</sequence>
<feature type="domain" description="Protein kinase" evidence="6">
    <location>
        <begin position="65"/>
        <end position="352"/>
    </location>
</feature>
<keyword evidence="1" id="KW-0808">Transferase</keyword>
<feature type="transmembrane region" description="Helical" evidence="5">
    <location>
        <begin position="426"/>
        <end position="448"/>
    </location>
</feature>
<accession>A0ABY1Q025</accession>
<dbReference type="EMBL" id="FXUG01000004">
    <property type="protein sequence ID" value="SMP53135.1"/>
    <property type="molecule type" value="Genomic_DNA"/>
</dbReference>
<dbReference type="Gene3D" id="3.30.200.20">
    <property type="entry name" value="Phosphorylase Kinase, domain 1"/>
    <property type="match status" value="1"/>
</dbReference>
<dbReference type="PANTHER" id="PTHR43289">
    <property type="entry name" value="MITOGEN-ACTIVATED PROTEIN KINASE KINASE KINASE 20-RELATED"/>
    <property type="match status" value="1"/>
</dbReference>
<dbReference type="InterPro" id="IPR008271">
    <property type="entry name" value="Ser/Thr_kinase_AS"/>
</dbReference>
<evidence type="ECO:0000256" key="2">
    <source>
        <dbReference type="ARBA" id="ARBA00022741"/>
    </source>
</evidence>
<keyword evidence="8" id="KW-1185">Reference proteome</keyword>
<comment type="caution">
    <text evidence="7">The sequence shown here is derived from an EMBL/GenBank/DDBJ whole genome shotgun (WGS) entry which is preliminary data.</text>
</comment>